<dbReference type="Pfam" id="PF08240">
    <property type="entry name" value="ADH_N"/>
    <property type="match status" value="1"/>
</dbReference>
<keyword evidence="2 4" id="KW-0862">Zinc</keyword>
<dbReference type="SUPFAM" id="SSF50129">
    <property type="entry name" value="GroES-like"/>
    <property type="match status" value="1"/>
</dbReference>
<dbReference type="GO" id="GO:0008270">
    <property type="term" value="F:zinc ion binding"/>
    <property type="evidence" value="ECO:0007669"/>
    <property type="project" value="InterPro"/>
</dbReference>
<dbReference type="Gene3D" id="3.40.50.720">
    <property type="entry name" value="NAD(P)-binding Rossmann-like Domain"/>
    <property type="match status" value="1"/>
</dbReference>
<evidence type="ECO:0000256" key="2">
    <source>
        <dbReference type="ARBA" id="ARBA00022833"/>
    </source>
</evidence>
<proteinExistence type="inferred from homology"/>
<comment type="caution">
    <text evidence="7">The sequence shown here is derived from an EMBL/GenBank/DDBJ whole genome shotgun (WGS) entry which is preliminary data.</text>
</comment>
<dbReference type="Proteomes" id="UP000230821">
    <property type="component" value="Unassembled WGS sequence"/>
</dbReference>
<reference evidence="7 8" key="1">
    <citation type="submission" date="2017-10" db="EMBL/GenBank/DDBJ databases">
        <title>Novel microbial diversity and functional potential in the marine mammal oral microbiome.</title>
        <authorList>
            <person name="Dudek N.K."/>
            <person name="Sun C.L."/>
            <person name="Burstein D."/>
            <person name="Kantor R.S."/>
            <person name="Aliaga Goltsman D.S."/>
            <person name="Bik E.M."/>
            <person name="Thomas B.C."/>
            <person name="Banfield J.F."/>
            <person name="Relman D.A."/>
        </authorList>
    </citation>
    <scope>NUCLEOTIDE SEQUENCE [LARGE SCALE GENOMIC DNA]</scope>
    <source>
        <strain evidence="7">DOLJORAL78_47_16</strain>
    </source>
</reference>
<comment type="cofactor">
    <cofactor evidence="4">
        <name>Zn(2+)</name>
        <dbReference type="ChEBI" id="CHEBI:29105"/>
    </cofactor>
</comment>
<sequence>MKALVLEEYNKFVYKEMPEPEITERDVLIQVKACGICGSDVHGMDGSSGRRIPPLIMGHEASGIIVKTGSRVQNFSEGDPVTFDSTIYCGECFYCRKGLINLCDNRRVLGVSCGDYRQHGAFAEYVAVPEHILYRMPDGLSFEQAAMIEPVSIAFHAIELTPTSLNDTAVVVGAGMIGLLVIQALRTAGCGTIIAVDLEQNKLDLALQLGADKALRVDHVDVPADIQTHTDNRGATIAVECVGNTAAVNTAISSLRKGGSLTLVGNLASTVEFPLQAAVTRQIRIQGSCSSCGEYPACLDMIARGTIDVDVLKSQVAPLAEGASWFERLYNKEPGLMKVILVP</sequence>
<keyword evidence="3" id="KW-0560">Oxidoreductase</keyword>
<dbReference type="InterPro" id="IPR013154">
    <property type="entry name" value="ADH-like_N"/>
</dbReference>
<dbReference type="InterPro" id="IPR002328">
    <property type="entry name" value="ADH_Zn_CS"/>
</dbReference>
<dbReference type="GO" id="GO:0016491">
    <property type="term" value="F:oxidoreductase activity"/>
    <property type="evidence" value="ECO:0007669"/>
    <property type="project" value="UniProtKB-KW"/>
</dbReference>
<evidence type="ECO:0000313" key="8">
    <source>
        <dbReference type="Proteomes" id="UP000230821"/>
    </source>
</evidence>
<gene>
    <name evidence="7" type="ORF">CSA56_02945</name>
</gene>
<dbReference type="CDD" id="cd08236">
    <property type="entry name" value="sugar_DH"/>
    <property type="match status" value="1"/>
</dbReference>
<keyword evidence="1 4" id="KW-0479">Metal-binding</keyword>
<evidence type="ECO:0000256" key="3">
    <source>
        <dbReference type="ARBA" id="ARBA00023002"/>
    </source>
</evidence>
<evidence type="ECO:0000259" key="6">
    <source>
        <dbReference type="Pfam" id="PF08240"/>
    </source>
</evidence>
<dbReference type="SUPFAM" id="SSF51735">
    <property type="entry name" value="NAD(P)-binding Rossmann-fold domains"/>
    <property type="match status" value="1"/>
</dbReference>
<dbReference type="PANTHER" id="PTHR43401:SF2">
    <property type="entry name" value="L-THREONINE 3-DEHYDROGENASE"/>
    <property type="match status" value="1"/>
</dbReference>
<dbReference type="AlphaFoldDB" id="A0A2G6KK61"/>
<evidence type="ECO:0000313" key="7">
    <source>
        <dbReference type="EMBL" id="PIE35760.1"/>
    </source>
</evidence>
<dbReference type="Pfam" id="PF00107">
    <property type="entry name" value="ADH_zinc_N"/>
    <property type="match status" value="1"/>
</dbReference>
<comment type="similarity">
    <text evidence="4">Belongs to the zinc-containing alcohol dehydrogenase family.</text>
</comment>
<protein>
    <submittedName>
        <fullName evidence="7">Galactitol-1-phosphate 5-dehydrogenase</fullName>
    </submittedName>
</protein>
<dbReference type="InterPro" id="IPR050129">
    <property type="entry name" value="Zn_alcohol_dh"/>
</dbReference>
<organism evidence="7 8">
    <name type="scientific">candidate division KSB3 bacterium</name>
    <dbReference type="NCBI Taxonomy" id="2044937"/>
    <lineage>
        <taxon>Bacteria</taxon>
        <taxon>candidate division KSB3</taxon>
    </lineage>
</organism>
<dbReference type="InterPro" id="IPR011032">
    <property type="entry name" value="GroES-like_sf"/>
</dbReference>
<feature type="domain" description="Alcohol dehydrogenase-like N-terminal" evidence="6">
    <location>
        <begin position="24"/>
        <end position="138"/>
    </location>
</feature>
<name>A0A2G6KK61_9BACT</name>
<evidence type="ECO:0000259" key="5">
    <source>
        <dbReference type="Pfam" id="PF00107"/>
    </source>
</evidence>
<dbReference type="InterPro" id="IPR036291">
    <property type="entry name" value="NAD(P)-bd_dom_sf"/>
</dbReference>
<dbReference type="PROSITE" id="PS00059">
    <property type="entry name" value="ADH_ZINC"/>
    <property type="match status" value="1"/>
</dbReference>
<accession>A0A2G6KK61</accession>
<dbReference type="PANTHER" id="PTHR43401">
    <property type="entry name" value="L-THREONINE 3-DEHYDROGENASE"/>
    <property type="match status" value="1"/>
</dbReference>
<evidence type="ECO:0000256" key="4">
    <source>
        <dbReference type="RuleBase" id="RU361277"/>
    </source>
</evidence>
<dbReference type="EMBL" id="PDSK01000034">
    <property type="protein sequence ID" value="PIE35760.1"/>
    <property type="molecule type" value="Genomic_DNA"/>
</dbReference>
<evidence type="ECO:0000256" key="1">
    <source>
        <dbReference type="ARBA" id="ARBA00022723"/>
    </source>
</evidence>
<dbReference type="InterPro" id="IPR013149">
    <property type="entry name" value="ADH-like_C"/>
</dbReference>
<feature type="domain" description="Alcohol dehydrogenase-like C-terminal" evidence="5">
    <location>
        <begin position="177"/>
        <end position="303"/>
    </location>
</feature>
<dbReference type="Gene3D" id="3.90.180.10">
    <property type="entry name" value="Medium-chain alcohol dehydrogenases, catalytic domain"/>
    <property type="match status" value="1"/>
</dbReference>